<proteinExistence type="predicted"/>
<dbReference type="SUPFAM" id="SSF81383">
    <property type="entry name" value="F-box domain"/>
    <property type="match status" value="1"/>
</dbReference>
<dbReference type="AlphaFoldDB" id="A0AAD8P8X6"/>
<evidence type="ECO:0000259" key="2">
    <source>
        <dbReference type="PROSITE" id="PS50181"/>
    </source>
</evidence>
<dbReference type="Gene3D" id="1.20.1280.50">
    <property type="match status" value="1"/>
</dbReference>
<gene>
    <name evidence="3" type="ORF">QVD17_03713</name>
</gene>
<evidence type="ECO:0000313" key="3">
    <source>
        <dbReference type="EMBL" id="KAK1437913.1"/>
    </source>
</evidence>
<reference evidence="3" key="1">
    <citation type="journal article" date="2023" name="bioRxiv">
        <title>Improved chromosome-level genome assembly for marigold (Tagetes erecta).</title>
        <authorList>
            <person name="Jiang F."/>
            <person name="Yuan L."/>
            <person name="Wang S."/>
            <person name="Wang H."/>
            <person name="Xu D."/>
            <person name="Wang A."/>
            <person name="Fan W."/>
        </authorList>
    </citation>
    <scope>NUCLEOTIDE SEQUENCE</scope>
    <source>
        <strain evidence="3">WSJ</strain>
        <tissue evidence="3">Leaf</tissue>
    </source>
</reference>
<dbReference type="Proteomes" id="UP001229421">
    <property type="component" value="Unassembled WGS sequence"/>
</dbReference>
<organism evidence="3 4">
    <name type="scientific">Tagetes erecta</name>
    <name type="common">African marigold</name>
    <dbReference type="NCBI Taxonomy" id="13708"/>
    <lineage>
        <taxon>Eukaryota</taxon>
        <taxon>Viridiplantae</taxon>
        <taxon>Streptophyta</taxon>
        <taxon>Embryophyta</taxon>
        <taxon>Tracheophyta</taxon>
        <taxon>Spermatophyta</taxon>
        <taxon>Magnoliopsida</taxon>
        <taxon>eudicotyledons</taxon>
        <taxon>Gunneridae</taxon>
        <taxon>Pentapetalae</taxon>
        <taxon>asterids</taxon>
        <taxon>campanulids</taxon>
        <taxon>Asterales</taxon>
        <taxon>Asteraceae</taxon>
        <taxon>Asteroideae</taxon>
        <taxon>Heliantheae alliance</taxon>
        <taxon>Tageteae</taxon>
        <taxon>Tagetes</taxon>
    </lineage>
</organism>
<protein>
    <recommendedName>
        <fullName evidence="2">F-box domain-containing protein</fullName>
    </recommendedName>
</protein>
<dbReference type="InterPro" id="IPR050232">
    <property type="entry name" value="FBL13/AtMIF1-like"/>
</dbReference>
<dbReference type="EMBL" id="JAUHHV010000001">
    <property type="protein sequence ID" value="KAK1437913.1"/>
    <property type="molecule type" value="Genomic_DNA"/>
</dbReference>
<name>A0AAD8P8X6_TARER</name>
<dbReference type="Pfam" id="PF00646">
    <property type="entry name" value="F-box"/>
    <property type="match status" value="1"/>
</dbReference>
<dbReference type="SMART" id="SM00579">
    <property type="entry name" value="FBD"/>
    <property type="match status" value="1"/>
</dbReference>
<dbReference type="InterPro" id="IPR001810">
    <property type="entry name" value="F-box_dom"/>
</dbReference>
<comment type="caution">
    <text evidence="3">The sequence shown here is derived from an EMBL/GenBank/DDBJ whole genome shotgun (WGS) entry which is preliminary data.</text>
</comment>
<dbReference type="InterPro" id="IPR032675">
    <property type="entry name" value="LRR_dom_sf"/>
</dbReference>
<dbReference type="SMART" id="SM00256">
    <property type="entry name" value="FBOX"/>
    <property type="match status" value="1"/>
</dbReference>
<dbReference type="PROSITE" id="PS50181">
    <property type="entry name" value="FBOX"/>
    <property type="match status" value="1"/>
</dbReference>
<dbReference type="InterPro" id="IPR036047">
    <property type="entry name" value="F-box-like_dom_sf"/>
</dbReference>
<sequence length="497" mass="57040">METRSAKRRRLQIHNHSPVNNTGDDRITDLPDAIIHHILLLLPIKSIIQTSVLSKRWRTLWYTFPDLDFTSIVATTSNLTNNVDFNNILANGNVITRVLSLRDKFSDVRTLRFKACMSFSGLQALIRHAVRLSVQELDIMVENSDVFSFPRSIIRHDCLRVLKMKAFPSFRLPQSRIMRSGFQSLETLSLSFVYLGNQSSLLDMFTDCSFPQLKRLHLESCYNLKHLRVGCRLLEELALNKCCSLQGLEILCHRLMALKVSRCFGGSYGYDTWFQIDAPRLHTLVWVNNLITSKNCLQNLVCLHEATVGFFVSQQDLDADKLVSVSSLLSGLSHAASLTLERPFVEMISKNNPLGAMFFNPFTRLNSLELQTSEVSRLASVLKVCPIINTLIIKINNSYKKERRRNRLSEDPSSSCDWESQMKDVKPLILQRLEVVKIQGFSEYEISLVKFLLQHGKVLQDLILYLDQDNNSRCYEKLKSRIMGFDRCSLDVKLVFH</sequence>
<feature type="domain" description="F-box" evidence="2">
    <location>
        <begin position="24"/>
        <end position="72"/>
    </location>
</feature>
<feature type="compositionally biased region" description="Basic residues" evidence="1">
    <location>
        <begin position="1"/>
        <end position="13"/>
    </location>
</feature>
<dbReference type="InterPro" id="IPR053781">
    <property type="entry name" value="F-box_AtFBL13-like"/>
</dbReference>
<dbReference type="Gene3D" id="3.80.10.10">
    <property type="entry name" value="Ribonuclease Inhibitor"/>
    <property type="match status" value="1"/>
</dbReference>
<feature type="region of interest" description="Disordered" evidence="1">
    <location>
        <begin position="1"/>
        <end position="24"/>
    </location>
</feature>
<evidence type="ECO:0000256" key="1">
    <source>
        <dbReference type="SAM" id="MobiDB-lite"/>
    </source>
</evidence>
<dbReference type="PANTHER" id="PTHR31900:SF32">
    <property type="entry name" value="F-BOX_RNI_FBD-LIKE DOMAIN PROTEIN"/>
    <property type="match status" value="1"/>
</dbReference>
<dbReference type="InterPro" id="IPR006566">
    <property type="entry name" value="FBD"/>
</dbReference>
<accession>A0AAD8P8X6</accession>
<dbReference type="SUPFAM" id="SSF52047">
    <property type="entry name" value="RNI-like"/>
    <property type="match status" value="1"/>
</dbReference>
<evidence type="ECO:0000313" key="4">
    <source>
        <dbReference type="Proteomes" id="UP001229421"/>
    </source>
</evidence>
<keyword evidence="4" id="KW-1185">Reference proteome</keyword>
<dbReference type="PANTHER" id="PTHR31900">
    <property type="entry name" value="F-BOX/RNI SUPERFAMILY PROTEIN-RELATED"/>
    <property type="match status" value="1"/>
</dbReference>
<dbReference type="CDD" id="cd22160">
    <property type="entry name" value="F-box_AtFBL13-like"/>
    <property type="match status" value="1"/>
</dbReference>